<name>F8NEI9_SERL9</name>
<dbReference type="KEGG" id="sla:SERLADRAFT_345203"/>
<dbReference type="Proteomes" id="UP000008064">
    <property type="component" value="Unassembled WGS sequence"/>
</dbReference>
<reference evidence="1" key="1">
    <citation type="submission" date="2011-04" db="EMBL/GenBank/DDBJ databases">
        <title>Evolution of plant cell wall degrading machinery underlies the functional diversity of forest fungi.</title>
        <authorList>
            <consortium name="US DOE Joint Genome Institute (JGI-PGF)"/>
            <person name="Eastwood D.C."/>
            <person name="Floudas D."/>
            <person name="Binder M."/>
            <person name="Majcherczyk A."/>
            <person name="Schneider P."/>
            <person name="Aerts A."/>
            <person name="Asiegbu F.O."/>
            <person name="Baker S.E."/>
            <person name="Barry K."/>
            <person name="Bendiksby M."/>
            <person name="Blumentritt M."/>
            <person name="Coutinho P.M."/>
            <person name="Cullen D."/>
            <person name="Cullen D."/>
            <person name="Gathman A."/>
            <person name="Goodell B."/>
            <person name="Henrissat B."/>
            <person name="Ihrmark K."/>
            <person name="Kauserud H."/>
            <person name="Kohler A."/>
            <person name="LaButti K."/>
            <person name="Lapidus A."/>
            <person name="Lavin J.L."/>
            <person name="Lee Y.-H."/>
            <person name="Lindquist E."/>
            <person name="Lilly W."/>
            <person name="Lucas S."/>
            <person name="Morin E."/>
            <person name="Murat C."/>
            <person name="Oguiza J.A."/>
            <person name="Park J."/>
            <person name="Pisabarro A.G."/>
            <person name="Riley R."/>
            <person name="Rosling A."/>
            <person name="Salamov A."/>
            <person name="Schmidt O."/>
            <person name="Schmutz J."/>
            <person name="Skrede I."/>
            <person name="Stenlid J."/>
            <person name="Wiebenga A."/>
            <person name="Xie X."/>
            <person name="Kues U."/>
            <person name="Hibbett D.S."/>
            <person name="Hoffmeister D."/>
            <person name="Hogberg N."/>
            <person name="Martin F."/>
            <person name="Grigoriev I.V."/>
            <person name="Watkinson S.C."/>
        </authorList>
    </citation>
    <scope>NUCLEOTIDE SEQUENCE</scope>
    <source>
        <strain evidence="1">S7.9</strain>
    </source>
</reference>
<dbReference type="AlphaFoldDB" id="F8NEI9"/>
<gene>
    <name evidence="1" type="ORF">SERLADRAFT_345203</name>
</gene>
<organism>
    <name type="scientific">Serpula lacrymans var. lacrymans (strain S7.9)</name>
    <name type="common">Dry rot fungus</name>
    <dbReference type="NCBI Taxonomy" id="578457"/>
    <lineage>
        <taxon>Eukaryota</taxon>
        <taxon>Fungi</taxon>
        <taxon>Dikarya</taxon>
        <taxon>Basidiomycota</taxon>
        <taxon>Agaricomycotina</taxon>
        <taxon>Agaricomycetes</taxon>
        <taxon>Agaricomycetidae</taxon>
        <taxon>Boletales</taxon>
        <taxon>Coniophorineae</taxon>
        <taxon>Serpulaceae</taxon>
        <taxon>Serpula</taxon>
    </lineage>
</organism>
<dbReference type="RefSeq" id="XP_007312507.1">
    <property type="nucleotide sequence ID" value="XM_007312445.1"/>
</dbReference>
<evidence type="ECO:0000313" key="1">
    <source>
        <dbReference type="EMBL" id="EGO30623.1"/>
    </source>
</evidence>
<evidence type="ECO:0008006" key="2">
    <source>
        <dbReference type="Google" id="ProtNLM"/>
    </source>
</evidence>
<dbReference type="EMBL" id="GL945428">
    <property type="protein sequence ID" value="EGO30623.1"/>
    <property type="molecule type" value="Genomic_DNA"/>
</dbReference>
<proteinExistence type="predicted"/>
<dbReference type="OrthoDB" id="2678913at2759"/>
<accession>F8NEI9</accession>
<dbReference type="HOGENOM" id="CLU_003292_9_3_1"/>
<protein>
    <recommendedName>
        <fullName evidence="2">Ndc10 domain-containing protein</fullName>
    </recommendedName>
</protein>
<feature type="non-terminal residue" evidence="1">
    <location>
        <position position="1"/>
    </location>
</feature>
<dbReference type="GeneID" id="18809050"/>
<sequence>GFHPLTRSTFITTINKAMCAVGIEPLPGHGICIGATLEYLLHGVPFAVMRVKHHWASDTFTAYLRKHAQILVPYMQATPETHSPHQTYGGPSTNKIMN</sequence>